<evidence type="ECO:0000313" key="2">
    <source>
        <dbReference type="Proteomes" id="UP000275846"/>
    </source>
</evidence>
<reference evidence="1 2" key="2">
    <citation type="submission" date="2018-11" db="EMBL/GenBank/DDBJ databases">
        <authorList>
            <consortium name="Pathogen Informatics"/>
        </authorList>
    </citation>
    <scope>NUCLEOTIDE SEQUENCE [LARGE SCALE GENOMIC DNA]</scope>
    <source>
        <strain evidence="1 2">NST_G2</strain>
    </source>
</reference>
<reference evidence="3" key="1">
    <citation type="submission" date="2016-06" db="UniProtKB">
        <authorList>
            <consortium name="WormBaseParasite"/>
        </authorList>
    </citation>
    <scope>IDENTIFICATION</scope>
</reference>
<dbReference type="AlphaFoldDB" id="A0A183SGM8"/>
<proteinExistence type="predicted"/>
<dbReference type="WBParaSite" id="SSLN_0000347901-mRNA-1">
    <property type="protein sequence ID" value="SSLN_0000347901-mRNA-1"/>
    <property type="gene ID" value="SSLN_0000347901"/>
</dbReference>
<evidence type="ECO:0000313" key="1">
    <source>
        <dbReference type="EMBL" id="VDL89761.1"/>
    </source>
</evidence>
<evidence type="ECO:0000313" key="3">
    <source>
        <dbReference type="WBParaSite" id="SSLN_0000347901-mRNA-1"/>
    </source>
</evidence>
<dbReference type="Proteomes" id="UP000275846">
    <property type="component" value="Unassembled WGS sequence"/>
</dbReference>
<name>A0A183SGM8_SCHSO</name>
<dbReference type="EMBL" id="UYSU01032522">
    <property type="protein sequence ID" value="VDL89761.1"/>
    <property type="molecule type" value="Genomic_DNA"/>
</dbReference>
<keyword evidence="2" id="KW-1185">Reference proteome</keyword>
<protein>
    <submittedName>
        <fullName evidence="1 3">Uncharacterized protein</fullName>
    </submittedName>
</protein>
<accession>A0A183SGM8</accession>
<gene>
    <name evidence="1" type="ORF">SSLN_LOCUS3376</name>
</gene>
<organism evidence="3">
    <name type="scientific">Schistocephalus solidus</name>
    <name type="common">Tapeworm</name>
    <dbReference type="NCBI Taxonomy" id="70667"/>
    <lineage>
        <taxon>Eukaryota</taxon>
        <taxon>Metazoa</taxon>
        <taxon>Spiralia</taxon>
        <taxon>Lophotrochozoa</taxon>
        <taxon>Platyhelminthes</taxon>
        <taxon>Cestoda</taxon>
        <taxon>Eucestoda</taxon>
        <taxon>Diphyllobothriidea</taxon>
        <taxon>Diphyllobothriidae</taxon>
        <taxon>Schistocephalus</taxon>
    </lineage>
</organism>
<sequence>MLLCPPLPGIQVSPLAPLSWILLSGHTPDNHQDRLAKPLQGFQCCVCLHARYVCFLPLPFLLSPLLPAHPLTLPSFPTVEKVIQRARQQSHRQPRETTVIMHQPPPNTAYKVPCTNVNGTQLKTVDIFTYLGNNLYRSTKIDNEIANRIAKLSDACRISSGIDAVSTSAPKSRYKKLQSCLNCCIEQRPEWPTKNMHGSSTTSTSAAFAEY</sequence>